<evidence type="ECO:0000256" key="1">
    <source>
        <dbReference type="SAM" id="MobiDB-lite"/>
    </source>
</evidence>
<dbReference type="Proteomes" id="UP000073492">
    <property type="component" value="Unassembled WGS sequence"/>
</dbReference>
<gene>
    <name evidence="2" type="ORF">AC579_10171</name>
</gene>
<evidence type="ECO:0000313" key="3">
    <source>
        <dbReference type="Proteomes" id="UP000073492"/>
    </source>
</evidence>
<feature type="compositionally biased region" description="Polar residues" evidence="1">
    <location>
        <begin position="195"/>
        <end position="205"/>
    </location>
</feature>
<proteinExistence type="predicted"/>
<feature type="region of interest" description="Disordered" evidence="1">
    <location>
        <begin position="191"/>
        <end position="232"/>
    </location>
</feature>
<dbReference type="AlphaFoldDB" id="A0A139I0I3"/>
<keyword evidence="3" id="KW-1185">Reference proteome</keyword>
<dbReference type="OrthoDB" id="3644326at2759"/>
<feature type="compositionally biased region" description="Polar residues" evidence="1">
    <location>
        <begin position="418"/>
        <end position="428"/>
    </location>
</feature>
<reference evidence="2 3" key="1">
    <citation type="submission" date="2015-07" db="EMBL/GenBank/DDBJ databases">
        <title>Comparative genomics of the Sigatoka disease complex on banana suggests a link between parallel evolutionary changes in Pseudocercospora fijiensis and Pseudocercospora eumusae and increased virulence on the banana host.</title>
        <authorList>
            <person name="Chang T.-C."/>
            <person name="Salvucci A."/>
            <person name="Crous P.W."/>
            <person name="Stergiopoulos I."/>
        </authorList>
    </citation>
    <scope>NUCLEOTIDE SEQUENCE [LARGE SCALE GENOMIC DNA]</scope>
    <source>
        <strain evidence="2 3">CBS 116634</strain>
    </source>
</reference>
<name>A0A139I0I3_9PEZI</name>
<comment type="caution">
    <text evidence="2">The sequence shown here is derived from an EMBL/GenBank/DDBJ whole genome shotgun (WGS) entry which is preliminary data.</text>
</comment>
<feature type="compositionally biased region" description="Low complexity" evidence="1">
    <location>
        <begin position="215"/>
        <end position="224"/>
    </location>
</feature>
<feature type="compositionally biased region" description="Basic residues" evidence="1">
    <location>
        <begin position="432"/>
        <end position="445"/>
    </location>
</feature>
<accession>A0A139I0I3</accession>
<protein>
    <submittedName>
        <fullName evidence="2">Uncharacterized protein</fullName>
    </submittedName>
</protein>
<feature type="region of interest" description="Disordered" evidence="1">
    <location>
        <begin position="391"/>
        <end position="445"/>
    </location>
</feature>
<feature type="compositionally biased region" description="Basic and acidic residues" evidence="1">
    <location>
        <begin position="403"/>
        <end position="417"/>
    </location>
</feature>
<organism evidence="2 3">
    <name type="scientific">Pseudocercospora musae</name>
    <dbReference type="NCBI Taxonomy" id="113226"/>
    <lineage>
        <taxon>Eukaryota</taxon>
        <taxon>Fungi</taxon>
        <taxon>Dikarya</taxon>
        <taxon>Ascomycota</taxon>
        <taxon>Pezizomycotina</taxon>
        <taxon>Dothideomycetes</taxon>
        <taxon>Dothideomycetidae</taxon>
        <taxon>Mycosphaerellales</taxon>
        <taxon>Mycosphaerellaceae</taxon>
        <taxon>Pseudocercospora</taxon>
    </lineage>
</organism>
<evidence type="ECO:0000313" key="2">
    <source>
        <dbReference type="EMBL" id="KXT08177.1"/>
    </source>
</evidence>
<sequence length="445" mass="50976">MARHMHSRERRRRYLRRPVHRMPFCFPSTPPDKPWTRLTTTSAQCFMSLNPQAEAYTPQQARYISPEGTTFSYEPRLLGNTTGIIEATFGTREQSASEPFWHQYPSWTRQRLYYFPGFGFIDYPVYTDYAMDGSVTFIGYGTREGKKIAKTDRPSQKPRHEEMVEIYVADEFVQNMPLRLLRRFSGAAKERFTAQEGTPSQSARSRQADSKFDSGGESEASASSPPSPKGKKQMELYLEGVEDADYPRITFVKEALDWMKSNEGESENLINYGPGELNETGIPDLLESYQVAVALQICPPSVIKALKTELKNRVTETVPEHVEHMLRDVTKYLPVGDAVTVRAITAAWDRWSNHVYTQDEWLGIKELLLNSENEALARKAKGIFDYRTNAKKKRLQQSAQGDQTKKTHREDWRRLGENSEQNAAENATSGGGRRRNRRAQQAHRD</sequence>
<dbReference type="EMBL" id="LFZO01000480">
    <property type="protein sequence ID" value="KXT08177.1"/>
    <property type="molecule type" value="Genomic_DNA"/>
</dbReference>